<evidence type="ECO:0000256" key="2">
    <source>
        <dbReference type="ARBA" id="ARBA00016082"/>
    </source>
</evidence>
<evidence type="ECO:0000256" key="1">
    <source>
        <dbReference type="ARBA" id="ARBA00008857"/>
    </source>
</evidence>
<keyword evidence="9" id="KW-1185">Reference proteome</keyword>
<evidence type="ECO:0000313" key="9">
    <source>
        <dbReference type="Proteomes" id="UP000887440"/>
    </source>
</evidence>
<dbReference type="GO" id="GO:0015074">
    <property type="term" value="P:DNA integration"/>
    <property type="evidence" value="ECO:0007669"/>
    <property type="project" value="InterPro"/>
</dbReference>
<evidence type="ECO:0000259" key="7">
    <source>
        <dbReference type="PROSITE" id="PS51898"/>
    </source>
</evidence>
<dbReference type="Proteomes" id="UP000887440">
    <property type="component" value="Segment"/>
</dbReference>
<feature type="domain" description="Tyr recombinase" evidence="7">
    <location>
        <begin position="183"/>
        <end position="373"/>
    </location>
</feature>
<keyword evidence="3" id="KW-0808">Transferase</keyword>
<organism evidence="8 9">
    <name type="scientific">Uncultured Caudovirales phage clone 2F_1</name>
    <dbReference type="NCBI Taxonomy" id="2992576"/>
    <lineage>
        <taxon>Viruses</taxon>
        <taxon>Duplodnaviria</taxon>
        <taxon>Heunggongvirae</taxon>
        <taxon>Uroviricota</taxon>
        <taxon>Caudoviricetes</taxon>
        <taxon>Peduoviridae</taxon>
        <taxon>Bracchivirus</taxon>
        <taxon>Bracchivirus U2F1</taxon>
    </lineage>
</organism>
<reference evidence="8 9" key="1">
    <citation type="submission" date="2017-06" db="EMBL/GenBank/DDBJ databases">
        <title>Novel phages from South African skin metaviromes.</title>
        <authorList>
            <person name="van Zyl L.J."/>
            <person name="Abrahams Y."/>
            <person name="Stander E.A."/>
            <person name="Kirby B.M."/>
            <person name="Clavaud C."/>
            <person name="Farcet C."/>
            <person name="Breton L."/>
            <person name="Trindade M.I."/>
        </authorList>
    </citation>
    <scope>NUCLEOTIDE SEQUENCE [LARGE SCALE GENOMIC DNA]</scope>
</reference>
<evidence type="ECO:0000256" key="3">
    <source>
        <dbReference type="ARBA" id="ARBA00022679"/>
    </source>
</evidence>
<evidence type="ECO:0000256" key="5">
    <source>
        <dbReference type="ARBA" id="ARBA00023172"/>
    </source>
</evidence>
<dbReference type="GO" id="GO:0016740">
    <property type="term" value="F:transferase activity"/>
    <property type="evidence" value="ECO:0007669"/>
    <property type="project" value="UniProtKB-KW"/>
</dbReference>
<keyword evidence="5" id="KW-0233">DNA recombination</keyword>
<keyword evidence="6" id="KW-1160">Virus entry into host cell</keyword>
<dbReference type="Pfam" id="PF00589">
    <property type="entry name" value="Phage_integrase"/>
    <property type="match status" value="1"/>
</dbReference>
<keyword evidence="4" id="KW-0378">Hydrolase</keyword>
<gene>
    <name evidence="8" type="ORF">2F1_1</name>
</gene>
<dbReference type="PANTHER" id="PTHR30349">
    <property type="entry name" value="PHAGE INTEGRASE-RELATED"/>
    <property type="match status" value="1"/>
</dbReference>
<dbReference type="GO" id="GO:0003677">
    <property type="term" value="F:DNA binding"/>
    <property type="evidence" value="ECO:0007669"/>
    <property type="project" value="InterPro"/>
</dbReference>
<sequence length="383" mass="44501">MGTITKRITSTGEVRYRAQVRIKRKGLPDFTESKTFSKKSLASEWVKKRESEFERDPEALINQNKTSGLTLAEALEKYLLEVAGFGRSKRMGIKFLTGWPIGKILLRDLKRQDFTDHTLLRKNGNPDLAVGPISASTALQDLQYIKTVLNYAELSWGEPVNIYELEQAMRGLRHARIITKSEKRDQLYTSEQLQQLTNYFYRRWMLGKTAIPMHLIMWLAIYSCRREAEITALYLKEFDRYHMEWKVFDLKNPSGSKGNNKSFIVTDLCLTVIEELLKPEVRGRMLKLGRNNPDVLVPVDAKSYAARWREGIKMSGLNGLRFHDLRHEGITRLAEDGLTIPQIQQISLHESWESLRRYVNLKNRRERLNFTEAIDVAKDIYES</sequence>
<dbReference type="GO" id="GO:0075713">
    <property type="term" value="P:establishment of integrated proviral latency"/>
    <property type="evidence" value="ECO:0007669"/>
    <property type="project" value="UniProtKB-KW"/>
</dbReference>
<proteinExistence type="inferred from homology"/>
<dbReference type="Gene3D" id="1.10.443.10">
    <property type="entry name" value="Intergrase catalytic core"/>
    <property type="match status" value="1"/>
</dbReference>
<dbReference type="PANTHER" id="PTHR30349:SF94">
    <property type="entry name" value="INTEGRASE_RECOMBINASE HI_1414-RELATED"/>
    <property type="match status" value="1"/>
</dbReference>
<evidence type="ECO:0000256" key="6">
    <source>
        <dbReference type="ARBA" id="ARBA00023195"/>
    </source>
</evidence>
<dbReference type="GO" id="GO:0044826">
    <property type="term" value="P:viral genome integration into host DNA"/>
    <property type="evidence" value="ECO:0007669"/>
    <property type="project" value="UniProtKB-KW"/>
</dbReference>
<keyword evidence="6" id="KW-1179">Viral genome integration</keyword>
<dbReference type="InterPro" id="IPR002104">
    <property type="entry name" value="Integrase_catalytic"/>
</dbReference>
<evidence type="ECO:0000313" key="8">
    <source>
        <dbReference type="EMBL" id="ASN71602.1"/>
    </source>
</evidence>
<name>A0A2H4J8L8_9CAUD</name>
<protein>
    <recommendedName>
        <fullName evidence="2">Integrase</fullName>
    </recommendedName>
</protein>
<dbReference type="EMBL" id="MF417929">
    <property type="protein sequence ID" value="ASN71602.1"/>
    <property type="molecule type" value="Genomic_DNA"/>
</dbReference>
<accession>A0A2H4J8L8</accession>
<dbReference type="InterPro" id="IPR013762">
    <property type="entry name" value="Integrase-like_cat_sf"/>
</dbReference>
<evidence type="ECO:0000256" key="4">
    <source>
        <dbReference type="ARBA" id="ARBA00022801"/>
    </source>
</evidence>
<dbReference type="InterPro" id="IPR011010">
    <property type="entry name" value="DNA_brk_join_enz"/>
</dbReference>
<comment type="similarity">
    <text evidence="1">Belongs to the 'phage' integrase family.</text>
</comment>
<dbReference type="GO" id="GO:0006310">
    <property type="term" value="P:DNA recombination"/>
    <property type="evidence" value="ECO:0007669"/>
    <property type="project" value="UniProtKB-KW"/>
</dbReference>
<dbReference type="GO" id="GO:0016787">
    <property type="term" value="F:hydrolase activity"/>
    <property type="evidence" value="ECO:0007669"/>
    <property type="project" value="UniProtKB-KW"/>
</dbReference>
<dbReference type="SUPFAM" id="SSF56349">
    <property type="entry name" value="DNA breaking-rejoining enzymes"/>
    <property type="match status" value="1"/>
</dbReference>
<dbReference type="InterPro" id="IPR050090">
    <property type="entry name" value="Tyrosine_recombinase_XerCD"/>
</dbReference>
<keyword evidence="6" id="KW-0229">DNA integration</keyword>
<dbReference type="PROSITE" id="PS51898">
    <property type="entry name" value="TYR_RECOMBINASE"/>
    <property type="match status" value="1"/>
</dbReference>